<dbReference type="OrthoDB" id="4093325at2759"/>
<name>A0A8K0WAX4_9HYPO</name>
<protein>
    <recommendedName>
        <fullName evidence="4">Cell wall protein PhiA</fullName>
    </recommendedName>
</protein>
<dbReference type="PANTHER" id="PTHR42047">
    <property type="entry name" value="PROTEIN, PUTATIVE (AFU_ORTHOLOGUE AFUA_6G03560)-RELATED"/>
    <property type="match status" value="1"/>
</dbReference>
<dbReference type="EMBL" id="JAGPXF010000005">
    <property type="protein sequence ID" value="KAH7241592.1"/>
    <property type="molecule type" value="Genomic_DNA"/>
</dbReference>
<organism evidence="2 3">
    <name type="scientific">Fusarium tricinctum</name>
    <dbReference type="NCBI Taxonomy" id="61284"/>
    <lineage>
        <taxon>Eukaryota</taxon>
        <taxon>Fungi</taxon>
        <taxon>Dikarya</taxon>
        <taxon>Ascomycota</taxon>
        <taxon>Pezizomycotina</taxon>
        <taxon>Sordariomycetes</taxon>
        <taxon>Hypocreomycetidae</taxon>
        <taxon>Hypocreales</taxon>
        <taxon>Nectriaceae</taxon>
        <taxon>Fusarium</taxon>
        <taxon>Fusarium tricinctum species complex</taxon>
    </lineage>
</organism>
<keyword evidence="3" id="KW-1185">Reference proteome</keyword>
<sequence>MQVKTLLLAPLVAAGVSAAPKKAAPQNEIFQGLALRSASDIHFNYLQAAQEHFSLKLKDQKASCDRNVKENQATLHLFEQQLFLYKTDNPPQQVYVDRSGMGQGLMGYTTGAQPKPKNGEYKGWSIGKDGNLKFDGASFIACPSDPKKPATSSWSVWVNAGVDQPGWSKGCLPFNIKAVEVKKPVGCYYSNVPQQ</sequence>
<accession>A0A8K0WAX4</accession>
<feature type="signal peptide" evidence="1">
    <location>
        <begin position="1"/>
        <end position="18"/>
    </location>
</feature>
<dbReference type="Proteomes" id="UP000813427">
    <property type="component" value="Unassembled WGS sequence"/>
</dbReference>
<proteinExistence type="predicted"/>
<evidence type="ECO:0008006" key="4">
    <source>
        <dbReference type="Google" id="ProtNLM"/>
    </source>
</evidence>
<comment type="caution">
    <text evidence="2">The sequence shown here is derived from an EMBL/GenBank/DDBJ whole genome shotgun (WGS) entry which is preliminary data.</text>
</comment>
<feature type="chain" id="PRO_5035433949" description="Cell wall protein PhiA" evidence="1">
    <location>
        <begin position="19"/>
        <end position="195"/>
    </location>
</feature>
<dbReference type="InterPro" id="IPR052820">
    <property type="entry name" value="PhiA_domain"/>
</dbReference>
<dbReference type="PANTHER" id="PTHR42047:SF1">
    <property type="entry name" value="PROTEIN, PUTATIVE (AFU_ORTHOLOGUE AFUA_6G03560)-RELATED"/>
    <property type="match status" value="1"/>
</dbReference>
<keyword evidence="1" id="KW-0732">Signal</keyword>
<evidence type="ECO:0000313" key="3">
    <source>
        <dbReference type="Proteomes" id="UP000813427"/>
    </source>
</evidence>
<reference evidence="2" key="1">
    <citation type="journal article" date="2021" name="Nat. Commun.">
        <title>Genetic determinants of endophytism in the Arabidopsis root mycobiome.</title>
        <authorList>
            <person name="Mesny F."/>
            <person name="Miyauchi S."/>
            <person name="Thiergart T."/>
            <person name="Pickel B."/>
            <person name="Atanasova L."/>
            <person name="Karlsson M."/>
            <person name="Huettel B."/>
            <person name="Barry K.W."/>
            <person name="Haridas S."/>
            <person name="Chen C."/>
            <person name="Bauer D."/>
            <person name="Andreopoulos W."/>
            <person name="Pangilinan J."/>
            <person name="LaButti K."/>
            <person name="Riley R."/>
            <person name="Lipzen A."/>
            <person name="Clum A."/>
            <person name="Drula E."/>
            <person name="Henrissat B."/>
            <person name="Kohler A."/>
            <person name="Grigoriev I.V."/>
            <person name="Martin F.M."/>
            <person name="Hacquard S."/>
        </authorList>
    </citation>
    <scope>NUCLEOTIDE SEQUENCE</scope>
    <source>
        <strain evidence="2">MPI-SDFR-AT-0068</strain>
    </source>
</reference>
<evidence type="ECO:0000313" key="2">
    <source>
        <dbReference type="EMBL" id="KAH7241592.1"/>
    </source>
</evidence>
<dbReference type="AlphaFoldDB" id="A0A8K0WAX4"/>
<gene>
    <name evidence="2" type="ORF">BKA59DRAFT_207039</name>
</gene>
<evidence type="ECO:0000256" key="1">
    <source>
        <dbReference type="SAM" id="SignalP"/>
    </source>
</evidence>